<dbReference type="RefSeq" id="WP_390410528.1">
    <property type="nucleotide sequence ID" value="NZ_BAABYW010000002.1"/>
</dbReference>
<evidence type="ECO:0000256" key="1">
    <source>
        <dbReference type="SAM" id="Coils"/>
    </source>
</evidence>
<evidence type="ECO:0000256" key="3">
    <source>
        <dbReference type="SAM" id="Phobius"/>
    </source>
</evidence>
<dbReference type="InterPro" id="IPR045584">
    <property type="entry name" value="Pilin-like"/>
</dbReference>
<comment type="caution">
    <text evidence="4">The sequence shown here is derived from an EMBL/GenBank/DDBJ whole genome shotgun (WGS) entry which is preliminary data.</text>
</comment>
<accession>A0ABQ0BK97</accession>
<dbReference type="InterPro" id="IPR012902">
    <property type="entry name" value="N_methyl_site"/>
</dbReference>
<dbReference type="Pfam" id="PF07963">
    <property type="entry name" value="N_methyl"/>
    <property type="match status" value="1"/>
</dbReference>
<name>A0ABQ0BK97_9FIRM</name>
<feature type="compositionally biased region" description="Basic and acidic residues" evidence="2">
    <location>
        <begin position="3301"/>
        <end position="3312"/>
    </location>
</feature>
<keyword evidence="1" id="KW-0175">Coiled coil</keyword>
<dbReference type="Gene3D" id="2.160.20.110">
    <property type="match status" value="6"/>
</dbReference>
<proteinExistence type="predicted"/>
<feature type="coiled-coil region" evidence="1">
    <location>
        <begin position="2172"/>
        <end position="2206"/>
    </location>
</feature>
<keyword evidence="3" id="KW-1133">Transmembrane helix</keyword>
<dbReference type="EMBL" id="BAABYW010000002">
    <property type="protein sequence ID" value="GAA6411881.1"/>
    <property type="molecule type" value="Genomic_DNA"/>
</dbReference>
<dbReference type="SUPFAM" id="SSF54523">
    <property type="entry name" value="Pili subunits"/>
    <property type="match status" value="1"/>
</dbReference>
<evidence type="ECO:0000313" key="4">
    <source>
        <dbReference type="EMBL" id="GAA6411881.1"/>
    </source>
</evidence>
<evidence type="ECO:0000313" key="5">
    <source>
        <dbReference type="Proteomes" id="UP001600943"/>
    </source>
</evidence>
<evidence type="ECO:0008006" key="6">
    <source>
        <dbReference type="Google" id="ProtNLM"/>
    </source>
</evidence>
<dbReference type="Gene3D" id="3.30.700.10">
    <property type="entry name" value="Glycoprotein, Type 4 Pilin"/>
    <property type="match status" value="1"/>
</dbReference>
<feature type="transmembrane region" description="Helical" evidence="3">
    <location>
        <begin position="21"/>
        <end position="51"/>
    </location>
</feature>
<organism evidence="4 5">
    <name type="scientific">Blautia hominis</name>
    <dbReference type="NCBI Taxonomy" id="2025493"/>
    <lineage>
        <taxon>Bacteria</taxon>
        <taxon>Bacillati</taxon>
        <taxon>Bacillota</taxon>
        <taxon>Clostridia</taxon>
        <taxon>Lachnospirales</taxon>
        <taxon>Lachnospiraceae</taxon>
        <taxon>Blautia</taxon>
    </lineage>
</organism>
<keyword evidence="5" id="KW-1185">Reference proteome</keyword>
<feature type="region of interest" description="Disordered" evidence="2">
    <location>
        <begin position="3300"/>
        <end position="3324"/>
    </location>
</feature>
<keyword evidence="3" id="KW-0812">Transmembrane</keyword>
<dbReference type="Proteomes" id="UP001600943">
    <property type="component" value="Unassembled WGS sequence"/>
</dbReference>
<evidence type="ECO:0000256" key="2">
    <source>
        <dbReference type="SAM" id="MobiDB-lite"/>
    </source>
</evidence>
<reference evidence="4 5" key="1">
    <citation type="submission" date="2024-04" db="EMBL/GenBank/DDBJ databases">
        <title>Defined microbial consortia suppress multidrug-resistant proinflammatory Enterobacteriaceae via ecological control.</title>
        <authorList>
            <person name="Furuichi M."/>
            <person name="Kawaguchi T."/>
            <person name="Pust M."/>
            <person name="Yasuma K."/>
            <person name="Plichta D."/>
            <person name="Hasegawa N."/>
            <person name="Ohya T."/>
            <person name="Bhattarai S."/>
            <person name="Sasajima S."/>
            <person name="Aoto Y."/>
            <person name="Tuganbaev T."/>
            <person name="Yaginuma M."/>
            <person name="Ueda M."/>
            <person name="Okahashi N."/>
            <person name="Amafuji K."/>
            <person name="Kiridooshi Y."/>
            <person name="Sugita K."/>
            <person name="Strazar M."/>
            <person name="Skelly A."/>
            <person name="Suda W."/>
            <person name="Hattori M."/>
            <person name="Nakamoto N."/>
            <person name="Caballero S."/>
            <person name="Norman J."/>
            <person name="Olle B."/>
            <person name="Tanoue T."/>
            <person name="Arita M."/>
            <person name="Bucci V."/>
            <person name="Atarashi K."/>
            <person name="Xavier R."/>
            <person name="Honda K."/>
        </authorList>
    </citation>
    <scope>NUCLEOTIDE SEQUENCE [LARGE SCALE GENOMIC DNA]</scope>
    <source>
        <strain evidence="5">k04-0078-D8-1</strain>
    </source>
</reference>
<gene>
    <name evidence="4" type="ORF">K040078D81_59980</name>
</gene>
<protein>
    <recommendedName>
        <fullName evidence="6">Type II secretion system protein</fullName>
    </recommendedName>
</protein>
<keyword evidence="3" id="KW-0472">Membrane</keyword>
<sequence>MEKGVLYRKIDKNRKDRNRNQGGYTLVELIVVICIVLILAGGAVFGVMTWIRWSQFKEQNEYAKTLFSAAQNHLNEYSANGQLGELQEAVSEDGNHVKVVDVESLRDTDGDKYDLDKVWPESKEKTDKDRYRDDVCYLMGDADTYKIYQEYQNGERQKIDKEIEALYDLLLPYLYDPSILNASVCVEFTPDDGQVFAVLYSNKNRTFEYDLSNSSDSGLVDISDRTTSVRKKRMVGYFGVDTLSKATTTKVQKPSITDVKLNNEDTLNLSFRINKVKESINAMTYEIGVCDKETKNKKLVIQLDGTKLLNKESVNLKPIICKVTRYGNDGKQLDTREYPFLVWMEENETVRMVLDAADLSATTTYYNGAMDLITADELKSSSDVYEIFRDTYSFKRFGVDTEDIYCTVKGLGTYYKPTARKQSNSTNTYFYSYKSVDNNDNSLTYTYAVSNARHLYNIRYREDLLAKEAKPEVIYNVYELTQNINWKQFITGGSLYDTDNTYRTENVTSDTAAVKALQDKKTAFPSICRLNSNSVLESRGDKAYTVSGLTIEEKANSKSAVYGTETVLGKIKNKDNGPTGLFVTNNGKMKNVSLDQIEVKGTNSVGAFCGENDGVLDQLTVNNSDAENNPSTIVGKSDVGGITGAETLKAKAEYKNLVNRAEVTGKRYVGGIIGQISVTGTRKVIVEKCENYGVVQAEPFNPEKGTDAASAKYIGGIIGLCNNNTSHEDSLQIKECKSSPQYIIDDDEDLFKEENKEKLTKELNGVYVGGIVGYNRDSLIIDCNTEKEKNQEGYIFGYQYVGGIVGYNESSTIALDGNKGINETNVIGDSYVGGICGANTGVLNPDDLEDAEKVPEPSFKRDESKIVSNWINRGIVAARKNYVGGITGLNTGIVENCTSEVVADETAQDITDASSLKGDYAGGISGYNNGVITADTNTLSGLISSDDRISLVCYITGKNYVGGIVGYNDVDAEVNNYALTGGHIKGTGTFVGGFAGINVSKSLLAGQIIESNPNEITGKYCVSGTIGGNIIVSDEDIYTEFNSDNFLGNVDADAFAGGFIGYNLIIGGSLEQGIQYVDYVVDTILDLAENKSLEEFVDSFGDIKTEPTDARLTIIGTEEETIQQIRFGSLAADVYVGGVVGYNAEDTCLTISGVINKTPVEARKTIQNPDENEDRPDADYSYAGGIIGKVGKNVQVINCRNLDVGDVTTDGTYLGGICEINDGTIEDCYVSSIGSSDKSFVGGIAGLNKGDGLIQNCNFTEGKTITGNTYVGGIAAENYGVIKEPYLFNGTINAYGNYAGGVAGYNYGVLDLQVEIDEGSIDVFMNAYAFIGSLGRYTGGLIGANSGQILTSAGKSKFTFTGSVSGDETVGGIVGSNSVNELVNLKNASSVTAVNGAAGGIAGESSSSVLSCHNEGYILATKAGDAGGIVSVNEQDGIIKKCDDQGEVTAANGDCGGIAGSNAGYIGDSTVSAGINFEGQKNAGGIAGVNHGIIQNVEVRDITVANAPDSSAGNIGIVVGFNNGTLEWTSDIVAVENSKAYTYVSGSNVGGIAGNNKNSIANAVINNVEMGFAGNNATYANMGGIAGINNSVISTCTVYGNITGDMGGADTGYGGIAGVNNSSISDCSYEGSLLTNGSADNIVNLGGIAGKNNSSASIMRSFVGIQKTTVIKTGNTNGNAAMGYVGGLAGWNLGTVLDSDNYTNSTASVTIENYAGHTGGIVGYQAEGAVVGGEADNILSTGRKWSVISRYYSNDAGTGGIIGYSASGQDIRYVSNYAGVSATSTASNVTAGGMIGRMENKENNAMRIEYAHNYGSVNGMLSGGLIARLKYKGATFINSTNHGTIKGSNGSAGLVASFYRTDRGTSAVFDNCGNYGNIDAGSSSAGGITGIADSGNDSDLKVIYTDCVNVGCISGGTIGGISASGNKEEAYFYRCRNYGNSKSDAFAGIVSANYKVMQDCISITNKKNLTNKEGGTILDSYYLGSGEIPEPPQYDGVYLSNVDHSGTINTGNPVENLYSLDESRFAFNTASEQKYAAFYFKNSPALTNFGVFWANNGEAGVVRKYRFTVSCNSSARFLTAEGTWSDDPNQAYIFTSYGTDSYSKSYWSTDLSGDMDISDIRLEVVSVRSGKFSSSGKFEDSDKNGADNTNVCIYAVSASAEVDNNISTSDAVYEAERNYQAAKTEKEAIDNDVVENQKKLDDAKEAYEKVRYQTDWEISYGPKGKVSVDTDINNIFKNLSLEQSKWNRGILKTTEKEQGFQIILTAPEGGKAVDGLKILWAGNANNDNSNIRTYKYTVTFHYADDTSTEPKEIISQGCFYKAALEEDLTAYLDRDKSILSIEINISSVTEGQGVVREYACLWYIDIANACPEKGVYEDAQKVYDELLIKQKMVQNELEDRRAELEAAAYYTGSISGISACTKWKEPEMDTPSDTDSPYGHKAVSGKADGLYVIQGSEAIGSSHFKISGLQYDPTSGFNDFSQTTTGNRYKVYAEVDEKVKEYYTKGKETPDGIQNNVNISNAEGVLKFSWIHKGRDYYADQIVYRVTRTDGVVEEYFTEPITVSYGIQTYSMNIPDNWYNASIEVFVRSVSGQYVPGDYDSLVYGPEKERLQDYTSAWVKAEGVVQQPQAAPKVHLELEAYDKEEKTGTYNYVAVLENKDDYKGDKDTTVIVNINGKEHEIKTSDGRSAGFTFNHNENQLITTYAKKNDKYAESIRVTVQSALYGGEQMNGNDYVVTKFNDFYGDRPGNLYNQVTMDSADGKQTELYMNSELVISDYQFKNADGEHVKTCDVSVAYGNSHVTQLGGTMTSNLNDLPSDLLNYGNITVRTYPWQNQAFICWYGHPVKSGITQTELISYMDGSEQLVDSERLEQAVFTKDGLSSGYVLRLNANETYDIIYSAVLANTSTYSMQIDEKVYRVSEGKVSSGSYVKKIQPVPSIEESNPLSENGKEYTFIWDRGFAEEDAVYEAALSGITSDGVNVLLDTVTVDKNVKGSYQTDEQGYWTYTFEDTEEVWNYPRVSISILRVGTLIDKKTEKFPVSSSVLYPIKLRFSQISRPVVSLHKGVGGTQKNSLIYDVLWSTVPSEQEREEAASYEIIVRPSDAGAALVFESVEECKEALNKAEKLYECKEDVKIVDVAQDSRMYTWTENINGADVEKSMLLTWNMDEKTLNKNLTEIWTFPVLDVEKGAGSIKKLLDLNDYERNEEISISVRALSGDDAEMYRDGQQGVAREITLPDRLIVPDMASLIGRPEYAYHEEGRTDTYVTQEDFKENGITLIMEDTDDNYYQGKYEIAVAVYENRQEEESDRRSPGDAPTDDQTDSYWNSGAIETLISKSDEITMDGNFNSASYQLKGMSTAYGGKWLKIVMRSVSDSNISSWWTDEDETAEGTVNYKWIRIPRLQTEEPVLSEETAFVYYDAEEEEWSFEQHDPNDIPAEQTELRFSPQKYGDGYRIQRVHTASGTDIDPNTEYLKYDTDWIYLEAAEDGKLDIYCNSSSNDFGSEIMQDDGHICKQDITADYVGTIEEGGEAVELPLTETAIQDADSSGNIFRSSTILKWETGSEGNASYFRLILPDVEKVLEYTDDANRFTAQVSVQSVVLDENIERYESSNISNWYQFKMDESFWERNICSLQDYGEGPRVTGELSASGYSGVAYQFAADSEDWLVYQVEVTDSQGNTADIRYLSSYGVGIRPNVRTLLTLEDEIYSKFAPTNGTVYYISLRAAYIYGDGGGISKWSDWTDAQQIPKLQRAEEVRTNESAVSIKAIVTDFSGAVTELEAEGRKIQWEFDQYTDTKITGYRIQTVSGAWLEVYKGNDGVWYLRDEENKEVLLSQNQIINIAPVSLLDSGEGAYALSADIYFECRTVKNGMEFTVTLPEKSLKVQLDNQEFEFVNDEDISVLPIPKEGYQTVDS</sequence>